<comment type="caution">
    <text evidence="4">The sequence shown here is derived from an EMBL/GenBank/DDBJ whole genome shotgun (WGS) entry which is preliminary data.</text>
</comment>
<feature type="region of interest" description="Disordered" evidence="2">
    <location>
        <begin position="68"/>
        <end position="115"/>
    </location>
</feature>
<dbReference type="InterPro" id="IPR032567">
    <property type="entry name" value="RTL1-rel"/>
</dbReference>
<dbReference type="InterPro" id="IPR021109">
    <property type="entry name" value="Peptidase_aspartic_dom_sf"/>
</dbReference>
<gene>
    <name evidence="4" type="ORF">OXX778_LOCUS8107</name>
</gene>
<dbReference type="InterPro" id="IPR001878">
    <property type="entry name" value="Znf_CCHC"/>
</dbReference>
<feature type="compositionally biased region" description="Polar residues" evidence="2">
    <location>
        <begin position="92"/>
        <end position="106"/>
    </location>
</feature>
<dbReference type="OrthoDB" id="10212833at2759"/>
<feature type="region of interest" description="Disordered" evidence="2">
    <location>
        <begin position="317"/>
        <end position="356"/>
    </location>
</feature>
<dbReference type="PROSITE" id="PS50158">
    <property type="entry name" value="ZF_CCHC"/>
    <property type="match status" value="1"/>
</dbReference>
<keyword evidence="1" id="KW-0863">Zinc-finger</keyword>
<dbReference type="GO" id="GO:0003676">
    <property type="term" value="F:nucleic acid binding"/>
    <property type="evidence" value="ECO:0007669"/>
    <property type="project" value="InterPro"/>
</dbReference>
<evidence type="ECO:0000313" key="4">
    <source>
        <dbReference type="EMBL" id="CAF0833872.1"/>
    </source>
</evidence>
<dbReference type="AlphaFoldDB" id="A0A813V1M4"/>
<dbReference type="SUPFAM" id="SSF57756">
    <property type="entry name" value="Retrovirus zinc finger-like domains"/>
    <property type="match status" value="1"/>
</dbReference>
<evidence type="ECO:0000256" key="1">
    <source>
        <dbReference type="PROSITE-ProRule" id="PRU00047"/>
    </source>
</evidence>
<feature type="compositionally biased region" description="Basic and acidic residues" evidence="2">
    <location>
        <begin position="344"/>
        <end position="356"/>
    </location>
</feature>
<evidence type="ECO:0000256" key="2">
    <source>
        <dbReference type="SAM" id="MobiDB-lite"/>
    </source>
</evidence>
<keyword evidence="1" id="KW-0862">Zinc</keyword>
<feature type="domain" description="CCHC-type" evidence="3">
    <location>
        <begin position="52"/>
        <end position="67"/>
    </location>
</feature>
<dbReference type="InterPro" id="IPR036875">
    <property type="entry name" value="Znf_CCHC_sf"/>
</dbReference>
<dbReference type="SMART" id="SM00343">
    <property type="entry name" value="ZnF_C2HC"/>
    <property type="match status" value="1"/>
</dbReference>
<sequence>MLSDKSWKDLVTLFEKSVDFKSITTKVEDESILVNKLNAMSLKTPTKFSGECFYCHKPGHRKSDCRKRLSDEKYGGNGNQRRYNNDRRNMRVSLNNVDRTPNSRQNYESRRYARRTDERVKSKQAFVIDAEIDDDESDYEVNSIEYSIECNGLRVNGLYRVNLVVKLGDSLTNVQMLVDSGSSGSFIHPTKLPANLKEKIETFLKDANDPNDYDLKKSTINIKAALSAKRVYCAIGDLIVSSNGRFGKHQFIFADVAEEGILGLNFLKKFNAVIDYANDRITIKDGEKDIFLNYLSNNSISDTCGVKCDDDTGLTDITEHDIDPGNTRPIKQRPYRLPQSSQEEVSKQVDDILKKT</sequence>
<dbReference type="EMBL" id="CAJNOC010001088">
    <property type="protein sequence ID" value="CAF0833872.1"/>
    <property type="molecule type" value="Genomic_DNA"/>
</dbReference>
<dbReference type="PANTHER" id="PTHR15503:SF22">
    <property type="entry name" value="TRANSPOSON TY3-I GAG POLYPROTEIN"/>
    <property type="match status" value="1"/>
</dbReference>
<dbReference type="SUPFAM" id="SSF50630">
    <property type="entry name" value="Acid proteases"/>
    <property type="match status" value="1"/>
</dbReference>
<evidence type="ECO:0000313" key="5">
    <source>
        <dbReference type="Proteomes" id="UP000663879"/>
    </source>
</evidence>
<organism evidence="4 5">
    <name type="scientific">Brachionus calyciflorus</name>
    <dbReference type="NCBI Taxonomy" id="104777"/>
    <lineage>
        <taxon>Eukaryota</taxon>
        <taxon>Metazoa</taxon>
        <taxon>Spiralia</taxon>
        <taxon>Gnathifera</taxon>
        <taxon>Rotifera</taxon>
        <taxon>Eurotatoria</taxon>
        <taxon>Monogononta</taxon>
        <taxon>Pseudotrocha</taxon>
        <taxon>Ploima</taxon>
        <taxon>Brachionidae</taxon>
        <taxon>Brachionus</taxon>
    </lineage>
</organism>
<keyword evidence="5" id="KW-1185">Reference proteome</keyword>
<evidence type="ECO:0000259" key="3">
    <source>
        <dbReference type="PROSITE" id="PS50158"/>
    </source>
</evidence>
<dbReference type="Gene3D" id="2.40.70.10">
    <property type="entry name" value="Acid Proteases"/>
    <property type="match status" value="1"/>
</dbReference>
<dbReference type="PANTHER" id="PTHR15503">
    <property type="entry name" value="LDOC1 RELATED"/>
    <property type="match status" value="1"/>
</dbReference>
<accession>A0A813V1M4</accession>
<proteinExistence type="predicted"/>
<reference evidence="4" key="1">
    <citation type="submission" date="2021-02" db="EMBL/GenBank/DDBJ databases">
        <authorList>
            <person name="Nowell W R."/>
        </authorList>
    </citation>
    <scope>NUCLEOTIDE SEQUENCE</scope>
    <source>
        <strain evidence="4">Ploen Becks lab</strain>
    </source>
</reference>
<dbReference type="Proteomes" id="UP000663879">
    <property type="component" value="Unassembled WGS sequence"/>
</dbReference>
<dbReference type="GO" id="GO:0008270">
    <property type="term" value="F:zinc ion binding"/>
    <property type="evidence" value="ECO:0007669"/>
    <property type="project" value="UniProtKB-KW"/>
</dbReference>
<protein>
    <recommendedName>
        <fullName evidence="3">CCHC-type domain-containing protein</fullName>
    </recommendedName>
</protein>
<name>A0A813V1M4_9BILA</name>
<keyword evidence="1" id="KW-0479">Metal-binding</keyword>